<proteinExistence type="predicted"/>
<name>A0A3B0UXX8_9ZZZZ</name>
<sequence>MLNGAITIKKSLSIVAFISLGGVQLATANMLAPASYAWDNDGQLGFGTSNQTTMYLGQWRNQILNRLNPSYFNALTNTYTSNSSIASTTYFTIDTKRFTTPVFLDSAFAAITGSTNFYFSFSNESMKISSSELNQWISKVNPNPRSRFNNAQSQLLTQDYYSPGYILSHKGSAFGIGAVLVQQRFLDNTFGSVTLGSVAPFTLSGDSVLLNTNRGIGYQLNFTQKLPAKINFTLDYRSEIIMNEFDLFGQSYSDSGNFDIPSQYSISVEFPVFNSNKINFSSETISYSDLGKIVYVHSGYSQAFLNAFNNPVLSPIYKLKDLTIYSID</sequence>
<dbReference type="EMBL" id="UOEW01000039">
    <property type="protein sequence ID" value="VAW33600.1"/>
    <property type="molecule type" value="Genomic_DNA"/>
</dbReference>
<accession>A0A3B0UXX8</accession>
<dbReference type="Gene3D" id="2.40.160.60">
    <property type="entry name" value="Outer membrane protein transport protein (OMPP1/FadL/TodX)"/>
    <property type="match status" value="1"/>
</dbReference>
<evidence type="ECO:0000313" key="1">
    <source>
        <dbReference type="EMBL" id="VAW33600.1"/>
    </source>
</evidence>
<dbReference type="AlphaFoldDB" id="A0A3B0UXX8"/>
<organism evidence="1">
    <name type="scientific">hydrothermal vent metagenome</name>
    <dbReference type="NCBI Taxonomy" id="652676"/>
    <lineage>
        <taxon>unclassified sequences</taxon>
        <taxon>metagenomes</taxon>
        <taxon>ecological metagenomes</taxon>
    </lineage>
</organism>
<protein>
    <submittedName>
        <fullName evidence="1">Uncharacterized protein</fullName>
    </submittedName>
</protein>
<feature type="non-terminal residue" evidence="1">
    <location>
        <position position="328"/>
    </location>
</feature>
<reference evidence="1" key="1">
    <citation type="submission" date="2018-06" db="EMBL/GenBank/DDBJ databases">
        <authorList>
            <person name="Zhirakovskaya E."/>
        </authorList>
    </citation>
    <scope>NUCLEOTIDE SEQUENCE</scope>
</reference>
<gene>
    <name evidence="1" type="ORF">MNBD_GAMMA01-994</name>
</gene>